<name>A0A8H3EJC3_9LECA</name>
<reference evidence="2" key="1">
    <citation type="submission" date="2021-03" db="EMBL/GenBank/DDBJ databases">
        <authorList>
            <person name="Tagirdzhanova G."/>
        </authorList>
    </citation>
    <scope>NUCLEOTIDE SEQUENCE</scope>
</reference>
<accession>A0A8H3EJC3</accession>
<dbReference type="OrthoDB" id="6770063at2759"/>
<evidence type="ECO:0000256" key="1">
    <source>
        <dbReference type="SAM" id="MobiDB-lite"/>
    </source>
</evidence>
<dbReference type="Proteomes" id="UP000664203">
    <property type="component" value="Unassembled WGS sequence"/>
</dbReference>
<evidence type="ECO:0000313" key="2">
    <source>
        <dbReference type="EMBL" id="CAF9904011.1"/>
    </source>
</evidence>
<organism evidence="2 3">
    <name type="scientific">Alectoria fallacina</name>
    <dbReference type="NCBI Taxonomy" id="1903189"/>
    <lineage>
        <taxon>Eukaryota</taxon>
        <taxon>Fungi</taxon>
        <taxon>Dikarya</taxon>
        <taxon>Ascomycota</taxon>
        <taxon>Pezizomycotina</taxon>
        <taxon>Lecanoromycetes</taxon>
        <taxon>OSLEUM clade</taxon>
        <taxon>Lecanoromycetidae</taxon>
        <taxon>Lecanorales</taxon>
        <taxon>Lecanorineae</taxon>
        <taxon>Parmeliaceae</taxon>
        <taxon>Alectoria</taxon>
    </lineage>
</organism>
<feature type="region of interest" description="Disordered" evidence="1">
    <location>
        <begin position="54"/>
        <end position="83"/>
    </location>
</feature>
<dbReference type="AlphaFoldDB" id="A0A8H3EJC3"/>
<dbReference type="EMBL" id="CAJPDR010000003">
    <property type="protein sequence ID" value="CAF9904011.1"/>
    <property type="molecule type" value="Genomic_DNA"/>
</dbReference>
<gene>
    <name evidence="2" type="ORF">ALECFALPRED_004800</name>
</gene>
<proteinExistence type="predicted"/>
<sequence length="143" mass="15814">MYPTERYVSRLFTPTVDSTVPNEGTPLLASIPRLRHSQASWLLPSLLWKRSLQTEEPEANSAADDANSPERNERRVHFEDAEDDSAKKAAIVGSIGVLCFGVWLASVDTTMVTAIYNTISSDFGRFEDAMWILAAYHLGIAPA</sequence>
<evidence type="ECO:0000313" key="3">
    <source>
        <dbReference type="Proteomes" id="UP000664203"/>
    </source>
</evidence>
<keyword evidence="3" id="KW-1185">Reference proteome</keyword>
<protein>
    <submittedName>
        <fullName evidence="2">Uncharacterized protein</fullName>
    </submittedName>
</protein>
<feature type="compositionally biased region" description="Basic and acidic residues" evidence="1">
    <location>
        <begin position="68"/>
        <end position="83"/>
    </location>
</feature>
<comment type="caution">
    <text evidence="2">The sequence shown here is derived from an EMBL/GenBank/DDBJ whole genome shotgun (WGS) entry which is preliminary data.</text>
</comment>